<gene>
    <name evidence="12" type="primary">LOC118429748</name>
    <name evidence="10" type="ORF">BRAFLDRAFT_68093</name>
</gene>
<dbReference type="GO" id="GO:0008146">
    <property type="term" value="F:sulfotransferase activity"/>
    <property type="evidence" value="ECO:0000318"/>
    <property type="project" value="GO_Central"/>
</dbReference>
<dbReference type="OrthoDB" id="9993353at2759"/>
<evidence type="ECO:0000313" key="12">
    <source>
        <dbReference type="RefSeq" id="XP_035696262.1"/>
    </source>
</evidence>
<dbReference type="Pfam" id="PF06990">
    <property type="entry name" value="Gal-3-0_sulfotr"/>
    <property type="match status" value="1"/>
</dbReference>
<comment type="subcellular location">
    <subcellularLocation>
        <location evidence="1">Golgi apparatus membrane</location>
        <topology evidence="1">Single-pass type II membrane protein</topology>
    </subcellularLocation>
</comment>
<dbReference type="GO" id="GO:0000139">
    <property type="term" value="C:Golgi membrane"/>
    <property type="evidence" value="ECO:0007669"/>
    <property type="project" value="UniProtKB-SubCell"/>
</dbReference>
<evidence type="ECO:0000256" key="9">
    <source>
        <dbReference type="ARBA" id="ARBA00023180"/>
    </source>
</evidence>
<keyword evidence="5" id="KW-0735">Signal-anchor</keyword>
<name>C3Y967_BRAFL</name>
<dbReference type="GeneID" id="118429748"/>
<dbReference type="EMBL" id="GG666492">
    <property type="protein sequence ID" value="EEN63123.1"/>
    <property type="molecule type" value="Genomic_DNA"/>
</dbReference>
<evidence type="ECO:0000256" key="4">
    <source>
        <dbReference type="ARBA" id="ARBA00022692"/>
    </source>
</evidence>
<evidence type="ECO:0000313" key="10">
    <source>
        <dbReference type="EMBL" id="EEN63123.1"/>
    </source>
</evidence>
<dbReference type="SUPFAM" id="SSF52540">
    <property type="entry name" value="P-loop containing nucleoside triphosphate hydrolases"/>
    <property type="match status" value="1"/>
</dbReference>
<dbReference type="GO" id="GO:0009247">
    <property type="term" value="P:glycolipid biosynthetic process"/>
    <property type="evidence" value="ECO:0007669"/>
    <property type="project" value="InterPro"/>
</dbReference>
<protein>
    <submittedName>
        <fullName evidence="12">Galactose-3-O-sulfotransferase 2-like</fullName>
    </submittedName>
</protein>
<dbReference type="eggNOG" id="ENOG502QTXT">
    <property type="taxonomic scope" value="Eukaryota"/>
</dbReference>
<evidence type="ECO:0000256" key="8">
    <source>
        <dbReference type="ARBA" id="ARBA00023136"/>
    </source>
</evidence>
<keyword evidence="9" id="KW-0325">Glycoprotein</keyword>
<keyword evidence="6" id="KW-1133">Transmembrane helix</keyword>
<evidence type="ECO:0000313" key="11">
    <source>
        <dbReference type="Proteomes" id="UP000001554"/>
    </source>
</evidence>
<dbReference type="InParanoid" id="C3Y967"/>
<dbReference type="Proteomes" id="UP000001554">
    <property type="component" value="Chromosome 13"/>
</dbReference>
<dbReference type="PANTHER" id="PTHR14647:SF87">
    <property type="entry name" value="PUTATIVE-RELATED"/>
    <property type="match status" value="1"/>
</dbReference>
<keyword evidence="3" id="KW-0808">Transferase</keyword>
<accession>C3Y967</accession>
<comment type="similarity">
    <text evidence="2">Belongs to the galactose-3-O-sulfotransferase family.</text>
</comment>
<keyword evidence="4" id="KW-0812">Transmembrane</keyword>
<proteinExistence type="inferred from homology"/>
<keyword evidence="7" id="KW-0333">Golgi apparatus</keyword>
<dbReference type="GO" id="GO:0001733">
    <property type="term" value="F:galactosylceramide sulfotransferase activity"/>
    <property type="evidence" value="ECO:0007669"/>
    <property type="project" value="InterPro"/>
</dbReference>
<dbReference type="OMA" id="DSRYCAK"/>
<dbReference type="RefSeq" id="XP_035696262.1">
    <property type="nucleotide sequence ID" value="XM_035840369.1"/>
</dbReference>
<evidence type="ECO:0000256" key="6">
    <source>
        <dbReference type="ARBA" id="ARBA00022989"/>
    </source>
</evidence>
<dbReference type="PANTHER" id="PTHR14647">
    <property type="entry name" value="GALACTOSE-3-O-SULFOTRANSFERASE"/>
    <property type="match status" value="1"/>
</dbReference>
<keyword evidence="11" id="KW-1185">Reference proteome</keyword>
<dbReference type="InterPro" id="IPR009729">
    <property type="entry name" value="Gal-3-0_sulfotransfrase"/>
</dbReference>
<dbReference type="Gene3D" id="3.40.50.300">
    <property type="entry name" value="P-loop containing nucleotide triphosphate hydrolases"/>
    <property type="match status" value="1"/>
</dbReference>
<organism>
    <name type="scientific">Branchiostoma floridae</name>
    <name type="common">Florida lancelet</name>
    <name type="synonym">Amphioxus</name>
    <dbReference type="NCBI Taxonomy" id="7739"/>
    <lineage>
        <taxon>Eukaryota</taxon>
        <taxon>Metazoa</taxon>
        <taxon>Chordata</taxon>
        <taxon>Cephalochordata</taxon>
        <taxon>Leptocardii</taxon>
        <taxon>Amphioxiformes</taxon>
        <taxon>Branchiostomatidae</taxon>
        <taxon>Branchiostoma</taxon>
    </lineage>
</organism>
<evidence type="ECO:0000256" key="2">
    <source>
        <dbReference type="ARBA" id="ARBA00008124"/>
    </source>
</evidence>
<evidence type="ECO:0000256" key="3">
    <source>
        <dbReference type="ARBA" id="ARBA00022679"/>
    </source>
</evidence>
<evidence type="ECO:0000256" key="1">
    <source>
        <dbReference type="ARBA" id="ARBA00004323"/>
    </source>
</evidence>
<evidence type="ECO:0000256" key="5">
    <source>
        <dbReference type="ARBA" id="ARBA00022968"/>
    </source>
</evidence>
<dbReference type="KEGG" id="bfo:118429748"/>
<evidence type="ECO:0000256" key="7">
    <source>
        <dbReference type="ARBA" id="ARBA00023034"/>
    </source>
</evidence>
<dbReference type="AlphaFoldDB" id="C3Y967"/>
<reference evidence="10" key="1">
    <citation type="journal article" date="2008" name="Nature">
        <title>The amphioxus genome and the evolution of the chordate karyotype.</title>
        <authorList>
            <consortium name="US DOE Joint Genome Institute (JGI-PGF)"/>
            <person name="Putnam N.H."/>
            <person name="Butts T."/>
            <person name="Ferrier D.E.K."/>
            <person name="Furlong R.F."/>
            <person name="Hellsten U."/>
            <person name="Kawashima T."/>
            <person name="Robinson-Rechavi M."/>
            <person name="Shoguchi E."/>
            <person name="Terry A."/>
            <person name="Yu J.-K."/>
            <person name="Benito-Gutierrez E.L."/>
            <person name="Dubchak I."/>
            <person name="Garcia-Fernandez J."/>
            <person name="Gibson-Brown J.J."/>
            <person name="Grigoriev I.V."/>
            <person name="Horton A.C."/>
            <person name="de Jong P.J."/>
            <person name="Jurka J."/>
            <person name="Kapitonov V.V."/>
            <person name="Kohara Y."/>
            <person name="Kuroki Y."/>
            <person name="Lindquist E."/>
            <person name="Lucas S."/>
            <person name="Osoegawa K."/>
            <person name="Pennacchio L.A."/>
            <person name="Salamov A.A."/>
            <person name="Satou Y."/>
            <person name="Sauka-Spengler T."/>
            <person name="Schmutz J."/>
            <person name="Shin-I T."/>
            <person name="Toyoda A."/>
            <person name="Bronner-Fraser M."/>
            <person name="Fujiyama A."/>
            <person name="Holland L.Z."/>
            <person name="Holland P.W.H."/>
            <person name="Satoh N."/>
            <person name="Rokhsar D.S."/>
        </authorList>
    </citation>
    <scope>NUCLEOTIDE SEQUENCE [LARGE SCALE GENOMIC DNA]</scope>
    <source>
        <strain evidence="10">S238N-H82</strain>
        <tissue evidence="10">Testes</tissue>
    </source>
</reference>
<sequence>MAGLRSDVLGVRRGKTGWRPPERRAAGEMCPSQWKHAFMVTSAVCVLVWVGMYNGGHTVYYPSGFSPENSERTPLPCRPCQEHTNLAFVKVHKAGGTTLTCLLQRFGDLRNLSFVLPRKGINLGWPKQMSESDFLPSLTGEYNILVQHVVFNKSTIGSVMPRDTKYITTIREPFSHLKSVFNWYKLARVYRVLGKNPVGEFLKSPAMYEARRRDIIPSKTRNFMAFDLGFPIRTQSDNDTAIKEFISKMDEDFVLVIILEHLDESLVLLKRYLCWSLSDILYWRQNKRNYQYKGTKLTTKQRRIHQKWSNVDYALYNHFNATLWKKIEEQGPDFWEEVRHFEALHNDVMHFCQSSRSMLNIRVGASRWNEEFYVDSRYCAKLKLWSIHYLNYLRKRYYFQRVKMIKSKASVHHVSVQKRSHCFSGSNNATFTNRTASTLVDNMSTVPYTDDDIKKKRN</sequence>
<dbReference type="InterPro" id="IPR027417">
    <property type="entry name" value="P-loop_NTPase"/>
</dbReference>
<reference evidence="11" key="2">
    <citation type="journal article" date="2020" name="Nat. Ecol. Evol.">
        <title>Deeply conserved synteny resolves early events in vertebrate evolution.</title>
        <authorList>
            <person name="Simakov O."/>
            <person name="Marletaz F."/>
            <person name="Yue J.X."/>
            <person name="O'Connell B."/>
            <person name="Jenkins J."/>
            <person name="Brandt A."/>
            <person name="Calef R."/>
            <person name="Tung C.H."/>
            <person name="Huang T.K."/>
            <person name="Schmutz J."/>
            <person name="Satoh N."/>
            <person name="Yu J.K."/>
            <person name="Putnam N.H."/>
            <person name="Green R.E."/>
            <person name="Rokhsar D.S."/>
        </authorList>
    </citation>
    <scope>NUCLEOTIDE SEQUENCE [LARGE SCALE GENOMIC DNA]</scope>
    <source>
        <strain evidence="11">S238N-H82</strain>
    </source>
</reference>
<reference evidence="12" key="3">
    <citation type="submission" date="2025-04" db="UniProtKB">
        <authorList>
            <consortium name="RefSeq"/>
        </authorList>
    </citation>
    <scope>IDENTIFICATION</scope>
    <source>
        <strain evidence="12">S238N-H82</strain>
        <tissue evidence="12">Testes</tissue>
    </source>
</reference>
<keyword evidence="8" id="KW-0472">Membrane</keyword>